<dbReference type="NCBIfam" id="TIGR00231">
    <property type="entry name" value="small_GTP"/>
    <property type="match status" value="1"/>
</dbReference>
<name>A0A2P2I527_9CRUS</name>
<dbReference type="GO" id="GO:0003924">
    <property type="term" value="F:GTPase activity"/>
    <property type="evidence" value="ECO:0007669"/>
    <property type="project" value="InterPro"/>
</dbReference>
<sequence>MVEPIFDYQFRLILIGDTTVGKSSLLRYFTDGKFFEVSDPTVGVDFFARLVQVSDGTRIKLQLWDTAGQERFRSITRSYYRNSVGALVVFDVCNKRSLEHVPMWIMEAKRHIAPHQAVFVLVGTKTDLEDQREVRREDAEALAQFYGIKYVETSALRGNNVEGAFTAITQDVYDKVQAGELGVEEGWDGIKSGYGKLGGSRRPSSTLLEGEPASFSCC</sequence>
<evidence type="ECO:0000256" key="11">
    <source>
        <dbReference type="ARBA" id="ARBA00023329"/>
    </source>
</evidence>
<dbReference type="EMBL" id="IACT01001968">
    <property type="protein sequence ID" value="LAC21280.1"/>
    <property type="molecule type" value="mRNA"/>
</dbReference>
<proteinExistence type="evidence at transcript level"/>
<accession>A0A2P2I527</accession>
<keyword evidence="10" id="KW-0636">Prenylation</keyword>
<dbReference type="GO" id="GO:0005525">
    <property type="term" value="F:GTP binding"/>
    <property type="evidence" value="ECO:0007669"/>
    <property type="project" value="UniProtKB-KW"/>
</dbReference>
<comment type="similarity">
    <text evidence="2">Belongs to the small GTPase superfamily. Rab family.</text>
</comment>
<dbReference type="GO" id="GO:0030659">
    <property type="term" value="C:cytoplasmic vesicle membrane"/>
    <property type="evidence" value="ECO:0007669"/>
    <property type="project" value="UniProtKB-SubCell"/>
</dbReference>
<evidence type="ECO:0000256" key="7">
    <source>
        <dbReference type="ARBA" id="ARBA00023134"/>
    </source>
</evidence>
<keyword evidence="8" id="KW-0472">Membrane</keyword>
<evidence type="ECO:0000256" key="3">
    <source>
        <dbReference type="ARBA" id="ARBA00022475"/>
    </source>
</evidence>
<evidence type="ECO:0000256" key="10">
    <source>
        <dbReference type="ARBA" id="ARBA00023289"/>
    </source>
</evidence>
<keyword evidence="6" id="KW-0072">Autophagy</keyword>
<dbReference type="EMBL" id="IACF01003489">
    <property type="protein sequence ID" value="LAB69105.1"/>
    <property type="molecule type" value="mRNA"/>
</dbReference>
<dbReference type="GO" id="GO:0006914">
    <property type="term" value="P:autophagy"/>
    <property type="evidence" value="ECO:0007669"/>
    <property type="project" value="UniProtKB-KW"/>
</dbReference>
<protein>
    <submittedName>
        <fullName evidence="13">Ras-related protein Rab-39B-like</fullName>
    </submittedName>
</protein>
<dbReference type="PROSITE" id="PS51421">
    <property type="entry name" value="RAS"/>
    <property type="match status" value="1"/>
</dbReference>
<dbReference type="SUPFAM" id="SSF52540">
    <property type="entry name" value="P-loop containing nucleoside triphosphate hydrolases"/>
    <property type="match status" value="1"/>
</dbReference>
<dbReference type="PRINTS" id="PR00449">
    <property type="entry name" value="RASTRNSFRMNG"/>
</dbReference>
<reference evidence="14" key="1">
    <citation type="submission" date="2017-11" db="EMBL/GenBank/DDBJ databases">
        <title>The sensing device of the deep-sea amphipod.</title>
        <authorList>
            <person name="Kobayashi H."/>
            <person name="Nagahama T."/>
            <person name="Arai W."/>
            <person name="Sasagawa Y."/>
            <person name="Umeda M."/>
            <person name="Hayashi T."/>
            <person name="Nikaido I."/>
            <person name="Watanabe H."/>
            <person name="Oguri K."/>
            <person name="Kitazato H."/>
            <person name="Fujioka K."/>
            <person name="Kido Y."/>
            <person name="Takami H."/>
        </authorList>
    </citation>
    <scope>NUCLEOTIDE SEQUENCE</scope>
    <source>
        <tissue evidence="14">Whole body</tissue>
    </source>
</reference>
<dbReference type="PANTHER" id="PTHR47979">
    <property type="entry name" value="DRAB11-RELATED"/>
    <property type="match status" value="1"/>
</dbReference>
<evidence type="ECO:0000256" key="2">
    <source>
        <dbReference type="ARBA" id="ARBA00006270"/>
    </source>
</evidence>
<evidence type="ECO:0000256" key="1">
    <source>
        <dbReference type="ARBA" id="ARBA00004342"/>
    </source>
</evidence>
<evidence type="ECO:0000256" key="5">
    <source>
        <dbReference type="ARBA" id="ARBA00022741"/>
    </source>
</evidence>
<reference evidence="13" key="2">
    <citation type="journal article" date="2018" name="Biosci. Biotechnol. Biochem.">
        <title>Polysaccharide hydrolase of the hadal zone amphipods Hirondellea gigas.</title>
        <authorList>
            <person name="Kobayashi H."/>
            <person name="Nagahama T."/>
            <person name="Arai W."/>
            <person name="Sasagawa Y."/>
            <person name="Umeda M."/>
            <person name="Hayashi T."/>
            <person name="Nikaido I."/>
            <person name="Watanabe H."/>
            <person name="Oguri K."/>
            <person name="Kitazato H."/>
            <person name="Fujioka K."/>
            <person name="Kido Y."/>
            <person name="Takami H."/>
        </authorList>
    </citation>
    <scope>NUCLEOTIDE SEQUENCE</scope>
    <source>
        <tissue evidence="13">Whole body</tissue>
    </source>
</reference>
<dbReference type="Pfam" id="PF00071">
    <property type="entry name" value="Ras"/>
    <property type="match status" value="1"/>
</dbReference>
<dbReference type="SMART" id="SM00173">
    <property type="entry name" value="RAS"/>
    <property type="match status" value="1"/>
</dbReference>
<dbReference type="PROSITE" id="PS51419">
    <property type="entry name" value="RAB"/>
    <property type="match status" value="1"/>
</dbReference>
<dbReference type="SMART" id="SM00176">
    <property type="entry name" value="RAN"/>
    <property type="match status" value="1"/>
</dbReference>
<evidence type="ECO:0000313" key="14">
    <source>
        <dbReference type="EMBL" id="LAC21280.1"/>
    </source>
</evidence>
<dbReference type="FunFam" id="3.40.50.300:FF:000358">
    <property type="entry name" value="RAB39B, member RAS oncogene family"/>
    <property type="match status" value="1"/>
</dbReference>
<dbReference type="Gene3D" id="3.40.50.300">
    <property type="entry name" value="P-loop containing nucleotide triphosphate hydrolases"/>
    <property type="match status" value="1"/>
</dbReference>
<evidence type="ECO:0000256" key="4">
    <source>
        <dbReference type="ARBA" id="ARBA00022481"/>
    </source>
</evidence>
<evidence type="ECO:0000256" key="12">
    <source>
        <dbReference type="ARBA" id="ARBA00025701"/>
    </source>
</evidence>
<keyword evidence="11" id="KW-0968">Cytoplasmic vesicle</keyword>
<comment type="subcellular location">
    <subcellularLocation>
        <location evidence="1">Cell membrane</location>
        <topology evidence="1">Lipid-anchor</topology>
        <orientation evidence="1">Cytoplasmic side</orientation>
    </subcellularLocation>
    <subcellularLocation>
        <location evidence="12">Cytoplasmic vesicle membrane</location>
        <topology evidence="12">Lipid-anchor</topology>
        <orientation evidence="12">Cytoplasmic side</orientation>
    </subcellularLocation>
</comment>
<dbReference type="InterPro" id="IPR050209">
    <property type="entry name" value="Rab_GTPases_membrane_traffic"/>
</dbReference>
<dbReference type="GO" id="GO:0005886">
    <property type="term" value="C:plasma membrane"/>
    <property type="evidence" value="ECO:0007669"/>
    <property type="project" value="UniProtKB-SubCell"/>
</dbReference>
<dbReference type="SMART" id="SM00174">
    <property type="entry name" value="RHO"/>
    <property type="match status" value="1"/>
</dbReference>
<keyword evidence="5" id="KW-0547">Nucleotide-binding</keyword>
<dbReference type="AlphaFoldDB" id="A0A2P2I527"/>
<dbReference type="InterPro" id="IPR005225">
    <property type="entry name" value="Small_GTP-bd"/>
</dbReference>
<evidence type="ECO:0000313" key="13">
    <source>
        <dbReference type="EMBL" id="LAB69105.1"/>
    </source>
</evidence>
<dbReference type="InterPro" id="IPR027417">
    <property type="entry name" value="P-loop_NTPase"/>
</dbReference>
<evidence type="ECO:0000256" key="6">
    <source>
        <dbReference type="ARBA" id="ARBA00023006"/>
    </source>
</evidence>
<keyword evidence="4" id="KW-0488">Methylation</keyword>
<evidence type="ECO:0000256" key="9">
    <source>
        <dbReference type="ARBA" id="ARBA00023288"/>
    </source>
</evidence>
<keyword evidence="3" id="KW-1003">Cell membrane</keyword>
<organism evidence="13">
    <name type="scientific">Hirondellea gigas</name>
    <dbReference type="NCBI Taxonomy" id="1518452"/>
    <lineage>
        <taxon>Eukaryota</taxon>
        <taxon>Metazoa</taxon>
        <taxon>Ecdysozoa</taxon>
        <taxon>Arthropoda</taxon>
        <taxon>Crustacea</taxon>
        <taxon>Multicrustacea</taxon>
        <taxon>Malacostraca</taxon>
        <taxon>Eumalacostraca</taxon>
        <taxon>Peracarida</taxon>
        <taxon>Amphipoda</taxon>
        <taxon>Amphilochidea</taxon>
        <taxon>Lysianassida</taxon>
        <taxon>Lysianassidira</taxon>
        <taxon>Lysianassoidea</taxon>
        <taxon>Lysianassidae</taxon>
        <taxon>Hirondellea</taxon>
    </lineage>
</organism>
<evidence type="ECO:0000256" key="8">
    <source>
        <dbReference type="ARBA" id="ARBA00023136"/>
    </source>
</evidence>
<dbReference type="PROSITE" id="PS51420">
    <property type="entry name" value="RHO"/>
    <property type="match status" value="1"/>
</dbReference>
<keyword evidence="7" id="KW-0342">GTP-binding</keyword>
<dbReference type="InterPro" id="IPR001806">
    <property type="entry name" value="Small_GTPase"/>
</dbReference>
<dbReference type="SMART" id="SM00175">
    <property type="entry name" value="RAB"/>
    <property type="match status" value="1"/>
</dbReference>
<keyword evidence="9" id="KW-0449">Lipoprotein</keyword>